<dbReference type="EMBL" id="LR590481">
    <property type="protein sequence ID" value="VTQ89085.1"/>
    <property type="molecule type" value="Genomic_DNA"/>
</dbReference>
<evidence type="ECO:0000259" key="1">
    <source>
        <dbReference type="Pfam" id="PF12146"/>
    </source>
</evidence>
<dbReference type="RefSeq" id="WP_243117953.1">
    <property type="nucleotide sequence ID" value="NZ_CBCRUQ010000017.1"/>
</dbReference>
<dbReference type="AlphaFoldDB" id="A0A4U9RBI8"/>
<feature type="domain" description="Serine aminopeptidase S33" evidence="1">
    <location>
        <begin position="88"/>
        <end position="204"/>
    </location>
</feature>
<evidence type="ECO:0000313" key="2">
    <source>
        <dbReference type="EMBL" id="VTQ89085.1"/>
    </source>
</evidence>
<dbReference type="Gene3D" id="3.40.50.1820">
    <property type="entry name" value="alpha/beta hydrolase"/>
    <property type="match status" value="1"/>
</dbReference>
<organism evidence="2 3">
    <name type="scientific">Hathewaya histolytica</name>
    <name type="common">Clostridium histolyticum</name>
    <dbReference type="NCBI Taxonomy" id="1498"/>
    <lineage>
        <taxon>Bacteria</taxon>
        <taxon>Bacillati</taxon>
        <taxon>Bacillota</taxon>
        <taxon>Clostridia</taxon>
        <taxon>Eubacteriales</taxon>
        <taxon>Clostridiaceae</taxon>
        <taxon>Hathewaya</taxon>
    </lineage>
</organism>
<dbReference type="SUPFAM" id="SSF53474">
    <property type="entry name" value="alpha/beta-Hydrolases"/>
    <property type="match status" value="1"/>
</dbReference>
<dbReference type="PROSITE" id="PS51257">
    <property type="entry name" value="PROKAR_LIPOPROTEIN"/>
    <property type="match status" value="1"/>
</dbReference>
<keyword evidence="2" id="KW-0378">Hydrolase</keyword>
<proteinExistence type="predicted"/>
<evidence type="ECO:0000313" key="3">
    <source>
        <dbReference type="Proteomes" id="UP000308489"/>
    </source>
</evidence>
<dbReference type="InterPro" id="IPR052920">
    <property type="entry name" value="DNA-binding_regulatory"/>
</dbReference>
<dbReference type="GO" id="GO:0016787">
    <property type="term" value="F:hydrolase activity"/>
    <property type="evidence" value="ECO:0007669"/>
    <property type="project" value="UniProtKB-KW"/>
</dbReference>
<accession>A0A4U9RBI8</accession>
<dbReference type="KEGG" id="hhw:NCTC503_01337"/>
<sequence>MAFKKTSKNKTIKWANILIGIILLSCLSCFAVSIYVGLNLAMPKREPITNSPKNYGLSYENVSFHSKYDDILLKGWWIPAQNNGKHKESKKTIIFAHGYGDNRALMDIEIINIAKRLCNEGYNVLTFDFRAAGESEGKIVSLGEFEKYDLLTAVDFARNNKHSEKIGLVGWSMGAATSILVGEMSKDVQAIVADSPFASLEGYLKANLPYWTHLPDFPFTNIILGVLPHIIGVDIADVNGLKAISNYKNKDLLLIHGKGDLTISYKESEKLYNIARKDEHVKLWITEKAEHIRTYKLYKKEYEKNILDFFHNSLK</sequence>
<dbReference type="Pfam" id="PF12146">
    <property type="entry name" value="Hydrolase_4"/>
    <property type="match status" value="1"/>
</dbReference>
<gene>
    <name evidence="2" type="ORF">NCTC503_01337</name>
</gene>
<keyword evidence="3" id="KW-1185">Reference proteome</keyword>
<dbReference type="Proteomes" id="UP000308489">
    <property type="component" value="Chromosome 1"/>
</dbReference>
<dbReference type="PANTHER" id="PTHR43358">
    <property type="entry name" value="ALPHA/BETA-HYDROLASE"/>
    <property type="match status" value="1"/>
</dbReference>
<name>A0A4U9RBI8_HATHI</name>
<reference evidence="2 3" key="1">
    <citation type="submission" date="2019-05" db="EMBL/GenBank/DDBJ databases">
        <authorList>
            <consortium name="Pathogen Informatics"/>
        </authorList>
    </citation>
    <scope>NUCLEOTIDE SEQUENCE [LARGE SCALE GENOMIC DNA]</scope>
    <source>
        <strain evidence="2 3">NCTC503</strain>
    </source>
</reference>
<dbReference type="InterPro" id="IPR029058">
    <property type="entry name" value="AB_hydrolase_fold"/>
</dbReference>
<protein>
    <submittedName>
        <fullName evidence="2">Alpha/beta hydrolase family protein</fullName>
    </submittedName>
</protein>
<dbReference type="PANTHER" id="PTHR43358:SF4">
    <property type="entry name" value="ALPHA_BETA HYDROLASE FOLD-1 DOMAIN-CONTAINING PROTEIN"/>
    <property type="match status" value="1"/>
</dbReference>
<dbReference type="InterPro" id="IPR022742">
    <property type="entry name" value="Hydrolase_4"/>
</dbReference>